<evidence type="ECO:0000313" key="2">
    <source>
        <dbReference type="Proteomes" id="UP000827892"/>
    </source>
</evidence>
<dbReference type="AlphaFoldDB" id="A0AAE8ZK96"/>
<dbReference type="EMBL" id="CP090896">
    <property type="protein sequence ID" value="ULT80203.1"/>
    <property type="molecule type" value="Genomic_DNA"/>
</dbReference>
<name>A0AAE8ZK96_CAEBR</name>
<accession>A0AAE8ZK96</accession>
<dbReference type="Proteomes" id="UP000827892">
    <property type="component" value="Chromosome X"/>
</dbReference>
<dbReference type="KEGG" id="cbr:CBG_15984"/>
<protein>
    <submittedName>
        <fullName evidence="1">Uncharacterized protein</fullName>
    </submittedName>
</protein>
<evidence type="ECO:0000313" key="1">
    <source>
        <dbReference type="EMBL" id="ULT80203.1"/>
    </source>
</evidence>
<reference evidence="1 2" key="1">
    <citation type="submission" date="2022-05" db="EMBL/GenBank/DDBJ databases">
        <title>Chromosome-level reference genomes for two strains of Caenorhabditis briggsae: an improved platform for comparative genomics.</title>
        <authorList>
            <person name="Stevens L."/>
            <person name="Andersen E.C."/>
        </authorList>
    </citation>
    <scope>NUCLEOTIDE SEQUENCE [LARGE SCALE GENOMIC DNA]</scope>
    <source>
        <strain evidence="1">QX1410_ONT</strain>
        <tissue evidence="1">Whole-organism</tissue>
    </source>
</reference>
<proteinExistence type="predicted"/>
<organism evidence="1 2">
    <name type="scientific">Caenorhabditis briggsae</name>
    <dbReference type="NCBI Taxonomy" id="6238"/>
    <lineage>
        <taxon>Eukaryota</taxon>
        <taxon>Metazoa</taxon>
        <taxon>Ecdysozoa</taxon>
        <taxon>Nematoda</taxon>
        <taxon>Chromadorea</taxon>
        <taxon>Rhabditida</taxon>
        <taxon>Rhabditina</taxon>
        <taxon>Rhabditomorpha</taxon>
        <taxon>Rhabditoidea</taxon>
        <taxon>Rhabditidae</taxon>
        <taxon>Peloderinae</taxon>
        <taxon>Caenorhabditis</taxon>
    </lineage>
</organism>
<gene>
    <name evidence="1" type="ORF">L3Y34_010645</name>
</gene>
<sequence length="160" mass="17870">MSSSSTPTSSSSTPSWWVRRSTRASKTTDRLTGYGSGSTAVVRSHKITDGFPVFTIKTADGRTLKGNEAELWDYRAVIDEYRHRQSPLTKWTSGYYKIEKTIEEKSSMDAKDVFKKRHALSKKRSKIANHPAPPSPPVAPYIIEMNGALAESGPMELKYL</sequence>